<accession>A0ABS7L017</accession>
<keyword evidence="3" id="KW-1185">Reference proteome</keyword>
<feature type="domain" description="Methyltransferase type 11" evidence="1">
    <location>
        <begin position="47"/>
        <end position="141"/>
    </location>
</feature>
<gene>
    <name evidence="2" type="ORF">K5V21_13220</name>
</gene>
<evidence type="ECO:0000259" key="1">
    <source>
        <dbReference type="Pfam" id="PF08241"/>
    </source>
</evidence>
<evidence type="ECO:0000313" key="2">
    <source>
        <dbReference type="EMBL" id="MBY0756410.1"/>
    </source>
</evidence>
<evidence type="ECO:0000313" key="3">
    <source>
        <dbReference type="Proteomes" id="UP001299068"/>
    </source>
</evidence>
<dbReference type="InterPro" id="IPR013216">
    <property type="entry name" value="Methyltransf_11"/>
</dbReference>
<reference evidence="2 3" key="1">
    <citation type="journal article" date="2021" name="Cell Host Microbe">
        <title>in vivo commensal control of Clostridioides difficile virulence.</title>
        <authorList>
            <person name="Girinathan B.P."/>
            <person name="Dibenedetto N."/>
            <person name="Worley J.N."/>
            <person name="Peltier J."/>
            <person name="Arrieta-Ortiz M.L."/>
            <person name="Rupa Christinal Immanuel S."/>
            <person name="Lavin R."/>
            <person name="Delaney M.L."/>
            <person name="Cummins C."/>
            <person name="Hoffmann M."/>
            <person name="Luo Y."/>
            <person name="Gonzalez-Escalona N."/>
            <person name="Allard M."/>
            <person name="Onderdonk A.B."/>
            <person name="Gerber G.K."/>
            <person name="Sonenshein A.L."/>
            <person name="Baliga N."/>
            <person name="Dupuy B."/>
            <person name="Bry L."/>
        </authorList>
    </citation>
    <scope>NUCLEOTIDE SEQUENCE [LARGE SCALE GENOMIC DNA]</scope>
    <source>
        <strain evidence="2 3">DSM 599</strain>
    </source>
</reference>
<proteinExistence type="predicted"/>
<dbReference type="GO" id="GO:0032259">
    <property type="term" value="P:methylation"/>
    <property type="evidence" value="ECO:0007669"/>
    <property type="project" value="UniProtKB-KW"/>
</dbReference>
<dbReference type="GO" id="GO:0008168">
    <property type="term" value="F:methyltransferase activity"/>
    <property type="evidence" value="ECO:0007669"/>
    <property type="project" value="UniProtKB-KW"/>
</dbReference>
<dbReference type="InterPro" id="IPR029063">
    <property type="entry name" value="SAM-dependent_MTases_sf"/>
</dbReference>
<dbReference type="Gene3D" id="3.40.50.150">
    <property type="entry name" value="Vaccinia Virus protein VP39"/>
    <property type="match status" value="1"/>
</dbReference>
<keyword evidence="2" id="KW-0808">Transferase</keyword>
<protein>
    <submittedName>
        <fullName evidence="2">Class I SAM-dependent methyltransferase</fullName>
    </submittedName>
</protein>
<dbReference type="PANTHER" id="PTHR43861">
    <property type="entry name" value="TRANS-ACONITATE 2-METHYLTRANSFERASE-RELATED"/>
    <property type="match status" value="1"/>
</dbReference>
<dbReference type="RefSeq" id="WP_221861656.1">
    <property type="nucleotide sequence ID" value="NZ_JAIKTU010000010.1"/>
</dbReference>
<name>A0ABS7L017_CLOSR</name>
<dbReference type="CDD" id="cd02440">
    <property type="entry name" value="AdoMet_MTases"/>
    <property type="match status" value="1"/>
</dbReference>
<dbReference type="Pfam" id="PF08241">
    <property type="entry name" value="Methyltransf_11"/>
    <property type="match status" value="1"/>
</dbReference>
<dbReference type="Proteomes" id="UP001299068">
    <property type="component" value="Unassembled WGS sequence"/>
</dbReference>
<keyword evidence="2" id="KW-0489">Methyltransferase</keyword>
<organism evidence="2 3">
    <name type="scientific">Clostridium sardiniense</name>
    <name type="common">Clostridium absonum</name>
    <dbReference type="NCBI Taxonomy" id="29369"/>
    <lineage>
        <taxon>Bacteria</taxon>
        <taxon>Bacillati</taxon>
        <taxon>Bacillota</taxon>
        <taxon>Clostridia</taxon>
        <taxon>Eubacteriales</taxon>
        <taxon>Clostridiaceae</taxon>
        <taxon>Clostridium</taxon>
    </lineage>
</organism>
<dbReference type="EMBL" id="JAIKTU010000010">
    <property type="protein sequence ID" value="MBY0756410.1"/>
    <property type="molecule type" value="Genomic_DNA"/>
</dbReference>
<comment type="caution">
    <text evidence="2">The sequence shown here is derived from an EMBL/GenBank/DDBJ whole genome shotgun (WGS) entry which is preliminary data.</text>
</comment>
<sequence length="250" mass="29324">MGKNKYDNQEFFDKYIKMTRSVYGLKGAGEWQEFKRMLPSLEGKKVLDLGCGFGWHCKYAIENNAKEVVGIDSSEKMLKQAKKINGDSSIEYVKDTIEDIKFKEDYFDVVISSLAFHYVENFKEVCKKVYDCLVYGGDFVFSVEHPIFTAYGSQEWYVDELGNRLHWPVDNYFNEGKRKSIFLGEEVVKYHKTITMYINTLIHCGFEIKEVTEPKPPKEMLEGNKEMQDELRRPMMLLISARKKEIVDMW</sequence>
<dbReference type="SUPFAM" id="SSF53335">
    <property type="entry name" value="S-adenosyl-L-methionine-dependent methyltransferases"/>
    <property type="match status" value="1"/>
</dbReference>